<gene>
    <name evidence="2" type="primary">Necator_chrII.g6649</name>
    <name evidence="2" type="ORF">RB195_018856</name>
</gene>
<proteinExistence type="predicted"/>
<name>A0ABR1CBJ5_NECAM</name>
<reference evidence="2 3" key="1">
    <citation type="submission" date="2023-08" db="EMBL/GenBank/DDBJ databases">
        <title>A Necator americanus chromosomal reference genome.</title>
        <authorList>
            <person name="Ilik V."/>
            <person name="Petrzelkova K.J."/>
            <person name="Pardy F."/>
            <person name="Fuh T."/>
            <person name="Niatou-Singa F.S."/>
            <person name="Gouil Q."/>
            <person name="Baker L."/>
            <person name="Ritchie M.E."/>
            <person name="Jex A.R."/>
            <person name="Gazzola D."/>
            <person name="Li H."/>
            <person name="Toshio Fujiwara R."/>
            <person name="Zhan B."/>
            <person name="Aroian R.V."/>
            <person name="Pafco B."/>
            <person name="Schwarz E.M."/>
        </authorList>
    </citation>
    <scope>NUCLEOTIDE SEQUENCE [LARGE SCALE GENOMIC DNA]</scope>
    <source>
        <strain evidence="2 3">Aroian</strain>
        <tissue evidence="2">Whole animal</tissue>
    </source>
</reference>
<evidence type="ECO:0000313" key="2">
    <source>
        <dbReference type="EMBL" id="KAK6735853.1"/>
    </source>
</evidence>
<organism evidence="2 3">
    <name type="scientific">Necator americanus</name>
    <name type="common">Human hookworm</name>
    <dbReference type="NCBI Taxonomy" id="51031"/>
    <lineage>
        <taxon>Eukaryota</taxon>
        <taxon>Metazoa</taxon>
        <taxon>Ecdysozoa</taxon>
        <taxon>Nematoda</taxon>
        <taxon>Chromadorea</taxon>
        <taxon>Rhabditida</taxon>
        <taxon>Rhabditina</taxon>
        <taxon>Rhabditomorpha</taxon>
        <taxon>Strongyloidea</taxon>
        <taxon>Ancylostomatidae</taxon>
        <taxon>Bunostominae</taxon>
        <taxon>Necator</taxon>
    </lineage>
</organism>
<accession>A0ABR1CBJ5</accession>
<comment type="caution">
    <text evidence="2">The sequence shown here is derived from an EMBL/GenBank/DDBJ whole genome shotgun (WGS) entry which is preliminary data.</text>
</comment>
<dbReference type="EMBL" id="JAVFWL010000002">
    <property type="protein sequence ID" value="KAK6735853.1"/>
    <property type="molecule type" value="Genomic_DNA"/>
</dbReference>
<protein>
    <submittedName>
        <fullName evidence="2">Uncharacterized protein</fullName>
    </submittedName>
</protein>
<sequence length="139" mass="16422">MLPSRDHTNGTRDLKMESQFNRRNRARRRNFEINDAIFAKEYRGQKPIWTPGFIIRCVGNTTYTVRCGNEVWTRHVNQLRSRIGTTATNTFLDVFDLPLLDSASRNATSTADSSQRPQRLRRPRRRLQVDPRRTRYEII</sequence>
<feature type="region of interest" description="Disordered" evidence="1">
    <location>
        <begin position="1"/>
        <end position="21"/>
    </location>
</feature>
<keyword evidence="3" id="KW-1185">Reference proteome</keyword>
<evidence type="ECO:0000313" key="3">
    <source>
        <dbReference type="Proteomes" id="UP001303046"/>
    </source>
</evidence>
<feature type="compositionally biased region" description="Basic and acidic residues" evidence="1">
    <location>
        <begin position="1"/>
        <end position="16"/>
    </location>
</feature>
<evidence type="ECO:0000256" key="1">
    <source>
        <dbReference type="SAM" id="MobiDB-lite"/>
    </source>
</evidence>
<dbReference type="Proteomes" id="UP001303046">
    <property type="component" value="Unassembled WGS sequence"/>
</dbReference>